<dbReference type="FunFam" id="3.30.40.10:FF:000027">
    <property type="entry name" value="Pre-mRNA-processing factor 19, putative"/>
    <property type="match status" value="1"/>
</dbReference>
<evidence type="ECO:0000256" key="10">
    <source>
        <dbReference type="ARBA" id="ARBA00022728"/>
    </source>
</evidence>
<evidence type="ECO:0000256" key="6">
    <source>
        <dbReference type="ARBA" id="ARBA00015618"/>
    </source>
</evidence>
<keyword evidence="15 18" id="KW-0234">DNA repair</keyword>
<dbReference type="Gene3D" id="3.30.40.10">
    <property type="entry name" value="Zinc/RING finger domain, C3HC4 (zinc finger)"/>
    <property type="match status" value="1"/>
</dbReference>
<dbReference type="GO" id="GO:0006281">
    <property type="term" value="P:DNA repair"/>
    <property type="evidence" value="ECO:0007669"/>
    <property type="project" value="UniProtKB-KW"/>
</dbReference>
<dbReference type="AlphaFoldDB" id="A0A5C3EQH4"/>
<dbReference type="CDD" id="cd16656">
    <property type="entry name" value="RING-Ubox_PRP19"/>
    <property type="match status" value="1"/>
</dbReference>
<evidence type="ECO:0000256" key="5">
    <source>
        <dbReference type="ARBA" id="ARBA00012483"/>
    </source>
</evidence>
<dbReference type="GO" id="GO:0070534">
    <property type="term" value="P:protein K63-linked ubiquitination"/>
    <property type="evidence" value="ECO:0007669"/>
    <property type="project" value="UniProtKB-UniRule"/>
</dbReference>
<keyword evidence="12 18" id="KW-0227">DNA damage</keyword>
<dbReference type="UniPathway" id="UPA00143"/>
<evidence type="ECO:0000256" key="17">
    <source>
        <dbReference type="PROSITE-ProRule" id="PRU00221"/>
    </source>
</evidence>
<evidence type="ECO:0000256" key="7">
    <source>
        <dbReference type="ARBA" id="ARBA00022574"/>
    </source>
</evidence>
<evidence type="ECO:0000256" key="8">
    <source>
        <dbReference type="ARBA" id="ARBA00022664"/>
    </source>
</evidence>
<dbReference type="GO" id="GO:0071006">
    <property type="term" value="C:U2-type catalytic step 1 spliceosome"/>
    <property type="evidence" value="ECO:0007669"/>
    <property type="project" value="TreeGrafter"/>
</dbReference>
<evidence type="ECO:0000256" key="11">
    <source>
        <dbReference type="ARBA" id="ARBA00022737"/>
    </source>
</evidence>
<comment type="catalytic activity">
    <reaction evidence="1 18">
        <text>S-ubiquitinyl-[E2 ubiquitin-conjugating enzyme]-L-cysteine + [acceptor protein]-L-lysine = [E2 ubiquitin-conjugating enzyme]-L-cysteine + N(6)-ubiquitinyl-[acceptor protein]-L-lysine.</text>
        <dbReference type="EC" id="2.3.2.27"/>
    </reaction>
</comment>
<dbReference type="InterPro" id="IPR013083">
    <property type="entry name" value="Znf_RING/FYVE/PHD"/>
</dbReference>
<dbReference type="Gene3D" id="2.130.10.10">
    <property type="entry name" value="YVTN repeat-like/Quinoprotein amine dehydrogenase"/>
    <property type="match status" value="1"/>
</dbReference>
<dbReference type="PROSITE" id="PS51698">
    <property type="entry name" value="U_BOX"/>
    <property type="match status" value="1"/>
</dbReference>
<dbReference type="CDD" id="cd00200">
    <property type="entry name" value="WD40"/>
    <property type="match status" value="1"/>
</dbReference>
<dbReference type="SUPFAM" id="SSF57850">
    <property type="entry name" value="RING/U-box"/>
    <property type="match status" value="1"/>
</dbReference>
<feature type="repeat" description="WD" evidence="17">
    <location>
        <begin position="391"/>
        <end position="423"/>
    </location>
</feature>
<dbReference type="SUPFAM" id="SSF50978">
    <property type="entry name" value="WD40 repeat-like"/>
    <property type="match status" value="1"/>
</dbReference>
<dbReference type="Proteomes" id="UP000323386">
    <property type="component" value="Unassembled WGS sequence"/>
</dbReference>
<comment type="subunit">
    <text evidence="18">Homotetramer.</text>
</comment>
<gene>
    <name evidence="20" type="ORF">PSFLO_00085</name>
</gene>
<dbReference type="PANTHER" id="PTHR43995:SF1">
    <property type="entry name" value="PRE-MRNA-PROCESSING FACTOR 19"/>
    <property type="match status" value="1"/>
</dbReference>
<evidence type="ECO:0000256" key="13">
    <source>
        <dbReference type="ARBA" id="ARBA00022786"/>
    </source>
</evidence>
<keyword evidence="14 18" id="KW-0508">mRNA splicing</keyword>
<dbReference type="SMART" id="SM00320">
    <property type="entry name" value="WD40"/>
    <property type="match status" value="7"/>
</dbReference>
<dbReference type="SMART" id="SM00504">
    <property type="entry name" value="Ubox"/>
    <property type="match status" value="1"/>
</dbReference>
<dbReference type="InterPro" id="IPR015943">
    <property type="entry name" value="WD40/YVTN_repeat-like_dom_sf"/>
</dbReference>
<dbReference type="GO" id="GO:0061630">
    <property type="term" value="F:ubiquitin protein ligase activity"/>
    <property type="evidence" value="ECO:0007669"/>
    <property type="project" value="UniProtKB-UniRule"/>
</dbReference>
<dbReference type="GO" id="GO:0000398">
    <property type="term" value="P:mRNA splicing, via spliceosome"/>
    <property type="evidence" value="ECO:0007669"/>
    <property type="project" value="InterPro"/>
</dbReference>
<dbReference type="GO" id="GO:0000974">
    <property type="term" value="C:Prp19 complex"/>
    <property type="evidence" value="ECO:0007669"/>
    <property type="project" value="UniProtKB-UniRule"/>
</dbReference>
<dbReference type="EC" id="2.3.2.27" evidence="5 18"/>
<evidence type="ECO:0000256" key="4">
    <source>
        <dbReference type="ARBA" id="ARBA00006388"/>
    </source>
</evidence>
<evidence type="ECO:0000256" key="2">
    <source>
        <dbReference type="ARBA" id="ARBA00004123"/>
    </source>
</evidence>
<dbReference type="Pfam" id="PF08606">
    <property type="entry name" value="Prp19"/>
    <property type="match status" value="1"/>
</dbReference>
<evidence type="ECO:0000313" key="20">
    <source>
        <dbReference type="EMBL" id="SPO34614.1"/>
    </source>
</evidence>
<reference evidence="20 21" key="1">
    <citation type="submission" date="2018-03" db="EMBL/GenBank/DDBJ databases">
        <authorList>
            <person name="Guldener U."/>
        </authorList>
    </citation>
    <scope>NUCLEOTIDE SEQUENCE [LARGE SCALE GENOMIC DNA]</scope>
    <source>
        <strain evidence="20 21">DAOM196992</strain>
    </source>
</reference>
<keyword evidence="9 18" id="KW-0808">Transferase</keyword>
<dbReference type="InterPro" id="IPR003613">
    <property type="entry name" value="Ubox_domain"/>
</dbReference>
<dbReference type="InterPro" id="IPR001680">
    <property type="entry name" value="WD40_rpt"/>
</dbReference>
<feature type="repeat" description="WD" evidence="17">
    <location>
        <begin position="224"/>
        <end position="258"/>
    </location>
</feature>
<comment type="pathway">
    <text evidence="3 18">Protein modification; protein ubiquitination.</text>
</comment>
<dbReference type="InterPro" id="IPR036322">
    <property type="entry name" value="WD40_repeat_dom_sf"/>
</dbReference>
<keyword evidence="21" id="KW-1185">Reference proteome</keyword>
<dbReference type="InterPro" id="IPR038959">
    <property type="entry name" value="Prp19"/>
</dbReference>
<keyword evidence="10 18" id="KW-0747">Spliceosome</keyword>
<dbReference type="InterPro" id="IPR019775">
    <property type="entry name" value="WD40_repeat_CS"/>
</dbReference>
<dbReference type="PANTHER" id="PTHR43995">
    <property type="entry name" value="PRE-MRNA-PROCESSING FACTOR 19"/>
    <property type="match status" value="1"/>
</dbReference>
<evidence type="ECO:0000313" key="21">
    <source>
        <dbReference type="Proteomes" id="UP000323386"/>
    </source>
</evidence>
<dbReference type="Pfam" id="PF00400">
    <property type="entry name" value="WD40"/>
    <property type="match status" value="4"/>
</dbReference>
<dbReference type="PROSITE" id="PS00678">
    <property type="entry name" value="WD_REPEATS_1"/>
    <property type="match status" value="1"/>
</dbReference>
<dbReference type="InterPro" id="IPR055340">
    <property type="entry name" value="RING-Ubox_PRP19"/>
</dbReference>
<sequence>MFCAISGEPPKVAVVSKKSGLIYEQRLITNYINENGKDPVTGDELQLDDLIEIKSSPKTAIPRPPTHSSIPSLLTTLQNEYDAIIMESFTLKKHYDNLRQELAHALYANDASARVIARLMNERDQAREALANIQATIGAGGAAASGSRQTQDVEMAEEAPAAKDGGLAASVIETIDSTAQRLSAQRKAKSKRKAPEGYATAADIGSFAETQNIPSMHSTKPPGVTCLDVSADGNLIATGGNDKQVQIYDRTANKVLATLKGHTKKVTRVAIAGTADPPIGAEAAAADGEAQTLPAFVLSASEDKTIKVWAPSGSTSARAAAYKLSQTVSTHKGEVTGLDIHPSGSFFGSASRDGTWALHSVEDGSSLLVVDAPAAGSESEEEAKGGYEYESFAFHPDGQLAATGTADGTIRVWDIKQGAKVTTFRNQLQGRVSSLHFSENGYMLAASSEASEVVEVWDLRKLNLAGAIPVEGAGVQSVRFDPSLQFLAVVGKDVKVFANKSWKPLFTFDGNAAELTDARWDNRSGSLVVTGLDRTVRALGKADE</sequence>
<evidence type="ECO:0000256" key="12">
    <source>
        <dbReference type="ARBA" id="ARBA00022763"/>
    </source>
</evidence>
<name>A0A5C3EQH4_9BASI</name>
<comment type="function">
    <text evidence="18">Ubiquitin-protein ligase which is mainly involved pre-mRNA splicing and DNA repair. Required for pre-mRNA splicing as component of the spliceosome.</text>
</comment>
<dbReference type="PROSITE" id="PS50082">
    <property type="entry name" value="WD_REPEATS_2"/>
    <property type="match status" value="2"/>
</dbReference>
<feature type="domain" description="U-box" evidence="19">
    <location>
        <begin position="1"/>
        <end position="71"/>
    </location>
</feature>
<keyword evidence="16 18" id="KW-0539">Nucleus</keyword>
<dbReference type="InterPro" id="IPR013915">
    <property type="entry name" value="Prp19_cc"/>
</dbReference>
<dbReference type="PROSITE" id="PS50294">
    <property type="entry name" value="WD_REPEATS_REGION"/>
    <property type="match status" value="1"/>
</dbReference>
<evidence type="ECO:0000256" key="3">
    <source>
        <dbReference type="ARBA" id="ARBA00004906"/>
    </source>
</evidence>
<evidence type="ECO:0000259" key="19">
    <source>
        <dbReference type="PROSITE" id="PS51698"/>
    </source>
</evidence>
<evidence type="ECO:0000256" key="1">
    <source>
        <dbReference type="ARBA" id="ARBA00000900"/>
    </source>
</evidence>
<keyword evidence="11" id="KW-0677">Repeat</keyword>
<evidence type="ECO:0000256" key="18">
    <source>
        <dbReference type="RuleBase" id="RU367101"/>
    </source>
</evidence>
<comment type="similarity">
    <text evidence="4 18">Belongs to the WD repeat PRP19 family.</text>
</comment>
<evidence type="ECO:0000256" key="16">
    <source>
        <dbReference type="ARBA" id="ARBA00023242"/>
    </source>
</evidence>
<accession>A0A5C3EQH4</accession>
<dbReference type="EMBL" id="OOIP01000001">
    <property type="protein sequence ID" value="SPO34614.1"/>
    <property type="molecule type" value="Genomic_DNA"/>
</dbReference>
<comment type="subcellular location">
    <subcellularLocation>
        <location evidence="2 18">Nucleus</location>
    </subcellularLocation>
</comment>
<keyword evidence="13 18" id="KW-0833">Ubl conjugation pathway</keyword>
<proteinExistence type="inferred from homology"/>
<keyword evidence="7 17" id="KW-0853">WD repeat</keyword>
<organism evidence="20 21">
    <name type="scientific">Pseudozyma flocculosa</name>
    <dbReference type="NCBI Taxonomy" id="84751"/>
    <lineage>
        <taxon>Eukaryota</taxon>
        <taxon>Fungi</taxon>
        <taxon>Dikarya</taxon>
        <taxon>Basidiomycota</taxon>
        <taxon>Ustilaginomycotina</taxon>
        <taxon>Ustilaginomycetes</taxon>
        <taxon>Ustilaginales</taxon>
        <taxon>Ustilaginaceae</taxon>
        <taxon>Pseudozyma</taxon>
    </lineage>
</organism>
<dbReference type="OrthoDB" id="687049at2759"/>
<evidence type="ECO:0000256" key="9">
    <source>
        <dbReference type="ARBA" id="ARBA00022679"/>
    </source>
</evidence>
<evidence type="ECO:0000256" key="14">
    <source>
        <dbReference type="ARBA" id="ARBA00023187"/>
    </source>
</evidence>
<keyword evidence="8 18" id="KW-0507">mRNA processing</keyword>
<dbReference type="GO" id="GO:0005737">
    <property type="term" value="C:cytoplasm"/>
    <property type="evidence" value="ECO:0007669"/>
    <property type="project" value="TreeGrafter"/>
</dbReference>
<evidence type="ECO:0000256" key="15">
    <source>
        <dbReference type="ARBA" id="ARBA00023204"/>
    </source>
</evidence>
<protein>
    <recommendedName>
        <fullName evidence="6 18">Pre-mRNA-processing factor 19</fullName>
        <ecNumber evidence="5 18">2.3.2.27</ecNumber>
    </recommendedName>
</protein>